<evidence type="ECO:0000256" key="8">
    <source>
        <dbReference type="ARBA" id="ARBA00023014"/>
    </source>
</evidence>
<dbReference type="EMBL" id="CP002691">
    <property type="protein sequence ID" value="AEE51638.1"/>
    <property type="molecule type" value="Genomic_DNA"/>
</dbReference>
<keyword evidence="2" id="KW-0285">Flavoprotein</keyword>
<evidence type="ECO:0000256" key="4">
    <source>
        <dbReference type="ARBA" id="ARBA00022723"/>
    </source>
</evidence>
<feature type="domain" description="FAD-binding FR-type" evidence="10">
    <location>
        <begin position="1"/>
        <end position="105"/>
    </location>
</feature>
<evidence type="ECO:0000313" key="11">
    <source>
        <dbReference type="EMBL" id="AEE51638.1"/>
    </source>
</evidence>
<dbReference type="NCBIfam" id="TIGR02160">
    <property type="entry name" value="PA_CoA_Oxy5"/>
    <property type="match status" value="1"/>
</dbReference>
<dbReference type="KEGG" id="hhy:Halhy_3786"/>
<dbReference type="Proteomes" id="UP000008461">
    <property type="component" value="Chromosome"/>
</dbReference>
<dbReference type="InterPro" id="IPR036010">
    <property type="entry name" value="2Fe-2S_ferredoxin-like_sf"/>
</dbReference>
<evidence type="ECO:0000256" key="6">
    <source>
        <dbReference type="ARBA" id="ARBA00023002"/>
    </source>
</evidence>
<dbReference type="PROSITE" id="PS51085">
    <property type="entry name" value="2FE2S_FER_2"/>
    <property type="match status" value="1"/>
</dbReference>
<dbReference type="SUPFAM" id="SSF54292">
    <property type="entry name" value="2Fe-2S ferredoxin-like"/>
    <property type="match status" value="1"/>
</dbReference>
<keyword evidence="8" id="KW-0411">Iron-sulfur</keyword>
<dbReference type="EC" id="1.14.12.17" evidence="11"/>
<dbReference type="InterPro" id="IPR008333">
    <property type="entry name" value="Cbr1-like_FAD-bd_dom"/>
</dbReference>
<keyword evidence="12" id="KW-1185">Reference proteome</keyword>
<dbReference type="InterPro" id="IPR011884">
    <property type="entry name" value="PaaE"/>
</dbReference>
<keyword evidence="5" id="KW-0274">FAD</keyword>
<dbReference type="GO" id="GO:0050660">
    <property type="term" value="F:flavin adenine dinucleotide binding"/>
    <property type="evidence" value="ECO:0007669"/>
    <property type="project" value="TreeGrafter"/>
</dbReference>
<evidence type="ECO:0000256" key="1">
    <source>
        <dbReference type="ARBA" id="ARBA00001974"/>
    </source>
</evidence>
<accession>F4L231</accession>
<reference evidence="11 12" key="1">
    <citation type="journal article" date="2011" name="Stand. Genomic Sci.">
        <title>Complete genome sequence of Haliscomenobacter hydrossis type strain (O).</title>
        <authorList>
            <consortium name="US DOE Joint Genome Institute (JGI-PGF)"/>
            <person name="Daligault H."/>
            <person name="Lapidus A."/>
            <person name="Zeytun A."/>
            <person name="Nolan M."/>
            <person name="Lucas S."/>
            <person name="Del Rio T.G."/>
            <person name="Tice H."/>
            <person name="Cheng J.F."/>
            <person name="Tapia R."/>
            <person name="Han C."/>
            <person name="Goodwin L."/>
            <person name="Pitluck S."/>
            <person name="Liolios K."/>
            <person name="Pagani I."/>
            <person name="Ivanova N."/>
            <person name="Huntemann M."/>
            <person name="Mavromatis K."/>
            <person name="Mikhailova N."/>
            <person name="Pati A."/>
            <person name="Chen A."/>
            <person name="Palaniappan K."/>
            <person name="Land M."/>
            <person name="Hauser L."/>
            <person name="Brambilla E.M."/>
            <person name="Rohde M."/>
            <person name="Verbarg S."/>
            <person name="Goker M."/>
            <person name="Bristow J."/>
            <person name="Eisen J.A."/>
            <person name="Markowitz V."/>
            <person name="Hugenholtz P."/>
            <person name="Kyrpides N.C."/>
            <person name="Klenk H.P."/>
            <person name="Woyke T."/>
        </authorList>
    </citation>
    <scope>NUCLEOTIDE SEQUENCE [LARGE SCALE GENOMIC DNA]</scope>
    <source>
        <strain evidence="12">ATCC 27775 / DSM 1100 / LMG 10767 / O</strain>
    </source>
</reference>
<dbReference type="CDD" id="cd00207">
    <property type="entry name" value="fer2"/>
    <property type="match status" value="1"/>
</dbReference>
<dbReference type="Pfam" id="PF00111">
    <property type="entry name" value="Fer2"/>
    <property type="match status" value="1"/>
</dbReference>
<dbReference type="PANTHER" id="PTHR47354:SF8">
    <property type="entry name" value="1,2-PHENYLACETYL-COA EPOXIDASE, SUBUNIT E"/>
    <property type="match status" value="1"/>
</dbReference>
<dbReference type="AlphaFoldDB" id="F4L231"/>
<evidence type="ECO:0000256" key="3">
    <source>
        <dbReference type="ARBA" id="ARBA00022714"/>
    </source>
</evidence>
<dbReference type="InterPro" id="IPR001433">
    <property type="entry name" value="OxRdtase_FAD/NAD-bd"/>
</dbReference>
<dbReference type="InterPro" id="IPR017938">
    <property type="entry name" value="Riboflavin_synthase-like_b-brl"/>
</dbReference>
<evidence type="ECO:0000313" key="12">
    <source>
        <dbReference type="Proteomes" id="UP000008461"/>
    </source>
</evidence>
<keyword evidence="4" id="KW-0479">Metal-binding</keyword>
<dbReference type="HOGENOM" id="CLU_003827_14_1_10"/>
<dbReference type="Pfam" id="PF00970">
    <property type="entry name" value="FAD_binding_6"/>
    <property type="match status" value="1"/>
</dbReference>
<dbReference type="OrthoDB" id="9789468at2"/>
<dbReference type="Gene3D" id="3.10.20.30">
    <property type="match status" value="1"/>
</dbReference>
<dbReference type="Gene3D" id="3.40.50.80">
    <property type="entry name" value="Nucleotide-binding domain of ferredoxin-NADP reductase (FNR) module"/>
    <property type="match status" value="1"/>
</dbReference>
<dbReference type="RefSeq" id="WP_013766177.1">
    <property type="nucleotide sequence ID" value="NC_015510.1"/>
</dbReference>
<dbReference type="GO" id="GO:0046872">
    <property type="term" value="F:metal ion binding"/>
    <property type="evidence" value="ECO:0007669"/>
    <property type="project" value="UniProtKB-KW"/>
</dbReference>
<evidence type="ECO:0000259" key="9">
    <source>
        <dbReference type="PROSITE" id="PS51085"/>
    </source>
</evidence>
<dbReference type="InterPro" id="IPR012675">
    <property type="entry name" value="Beta-grasp_dom_sf"/>
</dbReference>
<keyword evidence="3" id="KW-0001">2Fe-2S</keyword>
<reference key="2">
    <citation type="submission" date="2011-04" db="EMBL/GenBank/DDBJ databases">
        <title>Complete sequence of chromosome of Haliscomenobacter hydrossis DSM 1100.</title>
        <authorList>
            <consortium name="US DOE Joint Genome Institute (JGI-PGF)"/>
            <person name="Lucas S."/>
            <person name="Han J."/>
            <person name="Lapidus A."/>
            <person name="Bruce D."/>
            <person name="Goodwin L."/>
            <person name="Pitluck S."/>
            <person name="Peters L."/>
            <person name="Kyrpides N."/>
            <person name="Mavromatis K."/>
            <person name="Ivanova N."/>
            <person name="Ovchinnikova G."/>
            <person name="Pagani I."/>
            <person name="Daligault H."/>
            <person name="Detter J.C."/>
            <person name="Han C."/>
            <person name="Land M."/>
            <person name="Hauser L."/>
            <person name="Markowitz V."/>
            <person name="Cheng J.-F."/>
            <person name="Hugenholtz P."/>
            <person name="Woyke T."/>
            <person name="Wu D."/>
            <person name="Verbarg S."/>
            <person name="Frueling A."/>
            <person name="Brambilla E."/>
            <person name="Klenk H.-P."/>
            <person name="Eisen J.A."/>
        </authorList>
    </citation>
    <scope>NUCLEOTIDE SEQUENCE</scope>
    <source>
        <strain>DSM 1100</strain>
    </source>
</reference>
<keyword evidence="6 11" id="KW-0560">Oxidoreductase</keyword>
<dbReference type="InterPro" id="IPR017927">
    <property type="entry name" value="FAD-bd_FR_type"/>
</dbReference>
<feature type="domain" description="2Fe-2S ferredoxin-type" evidence="9">
    <location>
        <begin position="263"/>
        <end position="354"/>
    </location>
</feature>
<dbReference type="InterPro" id="IPR039261">
    <property type="entry name" value="FNR_nucleotide-bd"/>
</dbReference>
<dbReference type="SUPFAM" id="SSF63380">
    <property type="entry name" value="Riboflavin synthase domain-like"/>
    <property type="match status" value="1"/>
</dbReference>
<gene>
    <name evidence="11" type="ordered locus">Halhy_3786</name>
</gene>
<evidence type="ECO:0000259" key="10">
    <source>
        <dbReference type="PROSITE" id="PS51384"/>
    </source>
</evidence>
<dbReference type="PROSITE" id="PS51384">
    <property type="entry name" value="FAD_FR"/>
    <property type="match status" value="1"/>
</dbReference>
<dbReference type="Pfam" id="PF00175">
    <property type="entry name" value="NAD_binding_1"/>
    <property type="match status" value="1"/>
</dbReference>
<evidence type="ECO:0000256" key="7">
    <source>
        <dbReference type="ARBA" id="ARBA00023004"/>
    </source>
</evidence>
<dbReference type="CDD" id="cd06214">
    <property type="entry name" value="PA_degradation_oxidoreductase_like"/>
    <property type="match status" value="1"/>
</dbReference>
<dbReference type="eggNOG" id="COG1018">
    <property type="taxonomic scope" value="Bacteria"/>
</dbReference>
<dbReference type="SUPFAM" id="SSF52343">
    <property type="entry name" value="Ferredoxin reductase-like, C-terminal NADP-linked domain"/>
    <property type="match status" value="1"/>
</dbReference>
<evidence type="ECO:0000256" key="5">
    <source>
        <dbReference type="ARBA" id="ARBA00022827"/>
    </source>
</evidence>
<comment type="cofactor">
    <cofactor evidence="1">
        <name>FAD</name>
        <dbReference type="ChEBI" id="CHEBI:57692"/>
    </cofactor>
</comment>
<dbReference type="GO" id="GO:0051537">
    <property type="term" value="F:2 iron, 2 sulfur cluster binding"/>
    <property type="evidence" value="ECO:0007669"/>
    <property type="project" value="UniProtKB-KW"/>
</dbReference>
<dbReference type="PANTHER" id="PTHR47354">
    <property type="entry name" value="NADH OXIDOREDUCTASE HCR"/>
    <property type="match status" value="1"/>
</dbReference>
<dbReference type="Gene3D" id="2.40.30.10">
    <property type="entry name" value="Translation factors"/>
    <property type="match status" value="1"/>
</dbReference>
<organism evidence="11 12">
    <name type="scientific">Haliscomenobacter hydrossis (strain ATCC 27775 / DSM 1100 / LMG 10767 / O)</name>
    <dbReference type="NCBI Taxonomy" id="760192"/>
    <lineage>
        <taxon>Bacteria</taxon>
        <taxon>Pseudomonadati</taxon>
        <taxon>Bacteroidota</taxon>
        <taxon>Saprospiria</taxon>
        <taxon>Saprospirales</taxon>
        <taxon>Haliscomenobacteraceae</taxon>
        <taxon>Haliscomenobacter</taxon>
    </lineage>
</organism>
<dbReference type="GO" id="GO:0008941">
    <property type="term" value="F:nitric oxide dioxygenase NAD(P)H activity"/>
    <property type="evidence" value="ECO:0007669"/>
    <property type="project" value="UniProtKB-EC"/>
</dbReference>
<name>F4L231_HALH1</name>
<evidence type="ECO:0000256" key="2">
    <source>
        <dbReference type="ARBA" id="ARBA00022630"/>
    </source>
</evidence>
<dbReference type="PRINTS" id="PR00406">
    <property type="entry name" value="CYTB5RDTASE"/>
</dbReference>
<dbReference type="STRING" id="760192.Halhy_3786"/>
<dbReference type="GO" id="GO:0010124">
    <property type="term" value="P:phenylacetate catabolic process"/>
    <property type="evidence" value="ECO:0007669"/>
    <property type="project" value="InterPro"/>
</dbReference>
<dbReference type="PRINTS" id="PR00371">
    <property type="entry name" value="FPNCR"/>
</dbReference>
<sequence>MKFYPLTVADICRETSDCVSVALDVPRELRAQFQFVAGQYLTFRTHLKGEEFRRSYSICSSPLDKELRVAIKKVPGGKFSTFANEQLVVGDSIEVLPPMGRFGNQIQTPQTRYYVAIAAGSGITPIMSIVKTVLRQEPQSQVCLIYGNKNRSSIIFKEELEALKNRYMGRLSIHYILSREMADAEILRGRIDQEKCRFFLQKLIPAQAVDHYFICGPEEMIHDVKAVLAEAEVDPQKIHFELFGVQNTLRTQTDVPELNGLHSKVVIRLDGVTFDLSVPYNGERILDAALRAGADLPFACKGGVCCTCRAKLVQGEVQMDVNYALEPDEVAAGYVLTCQSHPRTEEVILDFDAK</sequence>
<dbReference type="InterPro" id="IPR001041">
    <property type="entry name" value="2Fe-2S_ferredoxin-type"/>
</dbReference>
<keyword evidence="7" id="KW-0408">Iron</keyword>
<dbReference type="InterPro" id="IPR001709">
    <property type="entry name" value="Flavoprot_Pyr_Nucl_cyt_Rdtase"/>
</dbReference>
<dbReference type="InterPro" id="IPR050415">
    <property type="entry name" value="MRET"/>
</dbReference>
<proteinExistence type="predicted"/>
<protein>
    <submittedName>
        <fullName evidence="11">Phenylacetate-CoA oxygenase/reductase, PaaK subunit</fullName>
        <ecNumber evidence="11">1.14.12.17</ecNumber>
    </submittedName>
</protein>